<feature type="binding site" evidence="12">
    <location>
        <position position="210"/>
    </location>
    <ligand>
        <name>Zn(2+)</name>
        <dbReference type="ChEBI" id="CHEBI:29105"/>
        <note>catalytic</note>
    </ligand>
</feature>
<comment type="cofactor">
    <cofactor evidence="12 13">
        <name>Zn(2+)</name>
        <dbReference type="ChEBI" id="CHEBI:29105"/>
    </cofactor>
    <text evidence="12 13">Binds 1 zinc ion per subunit.</text>
</comment>
<feature type="domain" description="ShKT" evidence="14">
    <location>
        <begin position="522"/>
        <end position="557"/>
    </location>
</feature>
<keyword evidence="10" id="KW-0325">Glycoprotein</keyword>
<keyword evidence="7 12" id="KW-0482">Metalloprotease</keyword>
<organism evidence="16 17">
    <name type="scientific">Meloidogyne incognita</name>
    <name type="common">Southern root-knot nematode worm</name>
    <name type="synonym">Oxyuris incognita</name>
    <dbReference type="NCBI Taxonomy" id="6306"/>
    <lineage>
        <taxon>Eukaryota</taxon>
        <taxon>Metazoa</taxon>
        <taxon>Ecdysozoa</taxon>
        <taxon>Nematoda</taxon>
        <taxon>Chromadorea</taxon>
        <taxon>Rhabditida</taxon>
        <taxon>Tylenchina</taxon>
        <taxon>Tylenchomorpha</taxon>
        <taxon>Tylenchoidea</taxon>
        <taxon>Meloidogynidae</taxon>
        <taxon>Meloidogyninae</taxon>
        <taxon>Meloidogyne</taxon>
        <taxon>Meloidogyne incognita group</taxon>
    </lineage>
</organism>
<name>A0A914KZQ7_MELIC</name>
<dbReference type="Gene3D" id="1.10.10.1940">
    <property type="match status" value="2"/>
</dbReference>
<dbReference type="InterPro" id="IPR001506">
    <property type="entry name" value="Peptidase_M12A"/>
</dbReference>
<evidence type="ECO:0000256" key="4">
    <source>
        <dbReference type="ARBA" id="ARBA00022729"/>
    </source>
</evidence>
<sequence length="557" mass="62587">MEGIKIEKEIQRDIGKDIKSKQSFNNKKLNEQQQDTIQFYDLNVPSYETVLTPTDFELAMELDDSPNESDWDSEAMYNLDKFEGDIANKINASTVALFIRGAPEKADSKTNKGRIQLNAIRDRRQLWNNARIPYALSSQYSSYSRSVIASAMQEYAKHTCIQWTPRTAMDRDYVYIVGRTTDRQILSLGNGCIQKGIIIHEMMHAVGFFHEQSRPDRDDFIAILWHNILPGMQGQFEKYSQATIQTLGSDYDYGSIMHYGPNAFTRNGLPTIMPRRQAAIGQRVGFSKLDAWKINTLYDCPNYGGSYAGGNSQSSTTSPVFPQPQPVASTLRPFVPTTPRLCRNTRPDCDLLASQGWCSRNPQWMREHCPVSCRMCLIPNVETRRPPPPHSLPFPSPRPIVPLTSTIPTTTSTSSPMPVCEDLRVDCAELAKRRYCITAPSFTRTFCARSCGFCFVPLATDSPSSSLGGNSLIISSSQLPPTTFTQRPMVTFWPYRPSSSNETKPPLSSSLYSKGKPPMGSCKDRKHFCSIWKHSGFCQGVFQGYMKKNCPATCGFC</sequence>
<dbReference type="SUPFAM" id="SSF55486">
    <property type="entry name" value="Metalloproteases ('zincins'), catalytic domain"/>
    <property type="match status" value="1"/>
</dbReference>
<dbReference type="InterPro" id="IPR024079">
    <property type="entry name" value="MetalloPept_cat_dom_sf"/>
</dbReference>
<keyword evidence="3 12" id="KW-0479">Metal-binding</keyword>
<dbReference type="InterPro" id="IPR034035">
    <property type="entry name" value="Astacin-like_dom"/>
</dbReference>
<feature type="binding site" evidence="12">
    <location>
        <position position="200"/>
    </location>
    <ligand>
        <name>Zn(2+)</name>
        <dbReference type="ChEBI" id="CHEBI:29105"/>
        <note>catalytic</note>
    </ligand>
</feature>
<evidence type="ECO:0000256" key="12">
    <source>
        <dbReference type="PROSITE-ProRule" id="PRU01211"/>
    </source>
</evidence>
<evidence type="ECO:0000259" key="15">
    <source>
        <dbReference type="PROSITE" id="PS51864"/>
    </source>
</evidence>
<dbReference type="EC" id="3.4.24.-" evidence="13"/>
<evidence type="ECO:0000256" key="10">
    <source>
        <dbReference type="ARBA" id="ARBA00023180"/>
    </source>
</evidence>
<feature type="active site" evidence="12">
    <location>
        <position position="201"/>
    </location>
</feature>
<keyword evidence="4" id="KW-0732">Signal</keyword>
<feature type="domain" description="ShKT" evidence="14">
    <location>
        <begin position="342"/>
        <end position="376"/>
    </location>
</feature>
<feature type="binding site" evidence="12">
    <location>
        <position position="204"/>
    </location>
    <ligand>
        <name>Zn(2+)</name>
        <dbReference type="ChEBI" id="CHEBI:29105"/>
        <note>catalytic</note>
    </ligand>
</feature>
<proteinExistence type="predicted"/>
<dbReference type="PROSITE" id="PS51670">
    <property type="entry name" value="SHKT"/>
    <property type="match status" value="3"/>
</dbReference>
<evidence type="ECO:0000256" key="13">
    <source>
        <dbReference type="RuleBase" id="RU361183"/>
    </source>
</evidence>
<dbReference type="AlphaFoldDB" id="A0A914KZQ7"/>
<feature type="disulfide bond" evidence="11">
    <location>
        <begin position="342"/>
        <end position="376"/>
    </location>
</feature>
<dbReference type="SMART" id="SM00254">
    <property type="entry name" value="ShKT"/>
    <property type="match status" value="3"/>
</dbReference>
<dbReference type="SMART" id="SM00235">
    <property type="entry name" value="ZnMc"/>
    <property type="match status" value="1"/>
</dbReference>
<dbReference type="Pfam" id="PF01549">
    <property type="entry name" value="ShK"/>
    <property type="match status" value="3"/>
</dbReference>
<dbReference type="FunFam" id="3.40.390.10:FF:000015">
    <property type="entry name" value="Meprin A subunit"/>
    <property type="match status" value="1"/>
</dbReference>
<evidence type="ECO:0000256" key="2">
    <source>
        <dbReference type="ARBA" id="ARBA00022670"/>
    </source>
</evidence>
<evidence type="ECO:0000256" key="6">
    <source>
        <dbReference type="ARBA" id="ARBA00022833"/>
    </source>
</evidence>
<evidence type="ECO:0000313" key="17">
    <source>
        <dbReference type="WBParaSite" id="Minc3s00197g07307"/>
    </source>
</evidence>
<dbReference type="InterPro" id="IPR006026">
    <property type="entry name" value="Peptidase_Metallo"/>
</dbReference>
<comment type="function">
    <text evidence="1">Metalloprotease.</text>
</comment>
<dbReference type="Proteomes" id="UP000887563">
    <property type="component" value="Unplaced"/>
</dbReference>
<evidence type="ECO:0000256" key="5">
    <source>
        <dbReference type="ARBA" id="ARBA00022801"/>
    </source>
</evidence>
<reference evidence="17" key="1">
    <citation type="submission" date="2022-11" db="UniProtKB">
        <authorList>
            <consortium name="WormBaseParasite"/>
        </authorList>
    </citation>
    <scope>IDENTIFICATION</scope>
</reference>
<dbReference type="GO" id="GO:0006508">
    <property type="term" value="P:proteolysis"/>
    <property type="evidence" value="ECO:0007669"/>
    <property type="project" value="UniProtKB-KW"/>
</dbReference>
<dbReference type="PANTHER" id="PTHR10127">
    <property type="entry name" value="DISCOIDIN, CUB, EGF, LAMININ , AND ZINC METALLOPROTEASE DOMAIN CONTAINING"/>
    <property type="match status" value="1"/>
</dbReference>
<protein>
    <recommendedName>
        <fullName evidence="13">Metalloendopeptidase</fullName>
        <ecNumber evidence="13">3.4.24.-</ecNumber>
    </recommendedName>
</protein>
<feature type="disulfide bond" evidence="11">
    <location>
        <begin position="420"/>
        <end position="454"/>
    </location>
</feature>
<keyword evidence="8" id="KW-0865">Zymogen</keyword>
<dbReference type="GO" id="GO:0004222">
    <property type="term" value="F:metalloendopeptidase activity"/>
    <property type="evidence" value="ECO:0007669"/>
    <property type="project" value="UniProtKB-UniRule"/>
</dbReference>
<dbReference type="WBParaSite" id="Minc3s00197g07307">
    <property type="protein sequence ID" value="Minc3s00197g07307"/>
    <property type="gene ID" value="Minc3s00197g07307"/>
</dbReference>
<dbReference type="CDD" id="cd04280">
    <property type="entry name" value="ZnMc_astacin_like"/>
    <property type="match status" value="1"/>
</dbReference>
<keyword evidence="16" id="KW-1185">Reference proteome</keyword>
<dbReference type="PROSITE" id="PS51864">
    <property type="entry name" value="ASTACIN"/>
    <property type="match status" value="1"/>
</dbReference>
<evidence type="ECO:0000259" key="14">
    <source>
        <dbReference type="PROSITE" id="PS51670"/>
    </source>
</evidence>
<evidence type="ECO:0000256" key="7">
    <source>
        <dbReference type="ARBA" id="ARBA00023049"/>
    </source>
</evidence>
<keyword evidence="6 12" id="KW-0862">Zinc</keyword>
<keyword evidence="9 11" id="KW-1015">Disulfide bond</keyword>
<dbReference type="Pfam" id="PF01400">
    <property type="entry name" value="Astacin"/>
    <property type="match status" value="1"/>
</dbReference>
<evidence type="ECO:0000256" key="11">
    <source>
        <dbReference type="PROSITE-ProRule" id="PRU01005"/>
    </source>
</evidence>
<dbReference type="PRINTS" id="PR00480">
    <property type="entry name" value="ASTACIN"/>
</dbReference>
<dbReference type="GO" id="GO:0008270">
    <property type="term" value="F:zinc ion binding"/>
    <property type="evidence" value="ECO:0007669"/>
    <property type="project" value="UniProtKB-UniRule"/>
</dbReference>
<evidence type="ECO:0000256" key="1">
    <source>
        <dbReference type="ARBA" id="ARBA00002657"/>
    </source>
</evidence>
<evidence type="ECO:0000256" key="9">
    <source>
        <dbReference type="ARBA" id="ARBA00023157"/>
    </source>
</evidence>
<accession>A0A914KZQ7</accession>
<keyword evidence="2 12" id="KW-0645">Protease</keyword>
<evidence type="ECO:0000313" key="16">
    <source>
        <dbReference type="Proteomes" id="UP000887563"/>
    </source>
</evidence>
<evidence type="ECO:0000256" key="8">
    <source>
        <dbReference type="ARBA" id="ARBA00023145"/>
    </source>
</evidence>
<dbReference type="InterPro" id="IPR003582">
    <property type="entry name" value="ShKT_dom"/>
</dbReference>
<feature type="domain" description="Peptidase M12A" evidence="15">
    <location>
        <begin position="118"/>
        <end position="301"/>
    </location>
</feature>
<feature type="domain" description="ShKT" evidence="14">
    <location>
        <begin position="420"/>
        <end position="454"/>
    </location>
</feature>
<dbReference type="PANTHER" id="PTHR10127:SF897">
    <property type="entry name" value="ZINC METALLOPROTEINASE NAS-15"/>
    <property type="match status" value="1"/>
</dbReference>
<comment type="caution">
    <text evidence="11">Lacks conserved residue(s) required for the propagation of feature annotation.</text>
</comment>
<dbReference type="Gene3D" id="3.40.390.10">
    <property type="entry name" value="Collagenase (Catalytic Domain)"/>
    <property type="match status" value="1"/>
</dbReference>
<evidence type="ECO:0000256" key="3">
    <source>
        <dbReference type="ARBA" id="ARBA00022723"/>
    </source>
</evidence>
<keyword evidence="5 12" id="KW-0378">Hydrolase</keyword>